<protein>
    <recommendedName>
        <fullName evidence="3">GNAT family N-acetyltransferase</fullName>
    </recommendedName>
</protein>
<evidence type="ECO:0000313" key="1">
    <source>
        <dbReference type="EMBL" id="MBP1993229.1"/>
    </source>
</evidence>
<dbReference type="EMBL" id="JAGGLB010000017">
    <property type="protein sequence ID" value="MBP1993229.1"/>
    <property type="molecule type" value="Genomic_DNA"/>
</dbReference>
<dbReference type="Proteomes" id="UP001519287">
    <property type="component" value="Unassembled WGS sequence"/>
</dbReference>
<gene>
    <name evidence="1" type="ORF">J2Z66_004846</name>
</gene>
<dbReference type="SUPFAM" id="SSF55729">
    <property type="entry name" value="Acyl-CoA N-acyltransferases (Nat)"/>
    <property type="match status" value="1"/>
</dbReference>
<sequence length="388" mass="44234">MHRIQLYDKDSIGGMSWPDTEDGSYAKRYLLPLLEHPTEAIIPNVSTSLHVLRLSSCVLPITVNEKEYANSYVCSPYTHYVSYAKQELYLLKSRPAEVLLSGLLDAVGLLLKATRFNKAVHINNWLLSTNLFPDLQELPEQEVEDAVAQLLASFPQHTLIMRSLNRVTSGALMDVLEKIGFRFVPSRQVYMFNPSEGGGMNAKARWLMKRDHALLEKHQYEVLGPEELGEEDVPRLAELYRKLYLDKHSYCNPQFGERFFSFALREKLLQFHALRHRDSGRLDAVLGYFCRSGVMTTPIFGYDTSLSQEIGLYRMLSSVLIGIARSNGHLLHESSGAAQFKRNRGAVAAMEYSAVYDRHLAPHRRIGWSLLQQVLDRIGVPLMEKYKL</sequence>
<evidence type="ECO:0008006" key="3">
    <source>
        <dbReference type="Google" id="ProtNLM"/>
    </source>
</evidence>
<dbReference type="RefSeq" id="WP_209974884.1">
    <property type="nucleotide sequence ID" value="NZ_JAGGLB010000017.1"/>
</dbReference>
<comment type="caution">
    <text evidence="1">The sequence shown here is derived from an EMBL/GenBank/DDBJ whole genome shotgun (WGS) entry which is preliminary data.</text>
</comment>
<evidence type="ECO:0000313" key="2">
    <source>
        <dbReference type="Proteomes" id="UP001519287"/>
    </source>
</evidence>
<proteinExistence type="predicted"/>
<organism evidence="1 2">
    <name type="scientific">Paenibacillus eucommiae</name>
    <dbReference type="NCBI Taxonomy" id="1355755"/>
    <lineage>
        <taxon>Bacteria</taxon>
        <taxon>Bacillati</taxon>
        <taxon>Bacillota</taxon>
        <taxon>Bacilli</taxon>
        <taxon>Bacillales</taxon>
        <taxon>Paenibacillaceae</taxon>
        <taxon>Paenibacillus</taxon>
    </lineage>
</organism>
<dbReference type="InterPro" id="IPR016181">
    <property type="entry name" value="Acyl_CoA_acyltransferase"/>
</dbReference>
<name>A0ABS4J066_9BACL</name>
<accession>A0ABS4J066</accession>
<reference evidence="1 2" key="1">
    <citation type="submission" date="2021-03" db="EMBL/GenBank/DDBJ databases">
        <title>Genomic Encyclopedia of Type Strains, Phase IV (KMG-IV): sequencing the most valuable type-strain genomes for metagenomic binning, comparative biology and taxonomic classification.</title>
        <authorList>
            <person name="Goeker M."/>
        </authorList>
    </citation>
    <scope>NUCLEOTIDE SEQUENCE [LARGE SCALE GENOMIC DNA]</scope>
    <source>
        <strain evidence="1 2">DSM 26048</strain>
    </source>
</reference>
<keyword evidence="2" id="KW-1185">Reference proteome</keyword>